<dbReference type="GO" id="GO:0003677">
    <property type="term" value="F:DNA binding"/>
    <property type="evidence" value="ECO:0007669"/>
    <property type="project" value="TreeGrafter"/>
</dbReference>
<feature type="binding site" evidence="6">
    <location>
        <position position="221"/>
    </location>
    <ligand>
        <name>FAD</name>
        <dbReference type="ChEBI" id="CHEBI:57692"/>
    </ligand>
</feature>
<dbReference type="PROSITE" id="PS00394">
    <property type="entry name" value="DNA_PHOTOLYASES_1_1"/>
    <property type="match status" value="1"/>
</dbReference>
<dbReference type="InterPro" id="IPR002081">
    <property type="entry name" value="Cryptochrome/DNA_photolyase_1"/>
</dbReference>
<keyword evidence="5 7" id="KW-0157">Chromophore</keyword>
<dbReference type="InterPro" id="IPR036134">
    <property type="entry name" value="Crypto/Photolyase_FAD-like_sf"/>
</dbReference>
<dbReference type="Pfam" id="PF03441">
    <property type="entry name" value="FAD_binding_7"/>
    <property type="match status" value="1"/>
</dbReference>
<evidence type="ECO:0000313" key="9">
    <source>
        <dbReference type="EMBL" id="GAO31315.1"/>
    </source>
</evidence>
<evidence type="ECO:0000259" key="8">
    <source>
        <dbReference type="PROSITE" id="PS51645"/>
    </source>
</evidence>
<proteinExistence type="inferred from homology"/>
<comment type="caution">
    <text evidence="9">The sequence shown here is derived from an EMBL/GenBank/DDBJ whole genome shotgun (WGS) entry which is preliminary data.</text>
</comment>
<dbReference type="NCBIfam" id="TIGR02765">
    <property type="entry name" value="crypto_DASH"/>
    <property type="match status" value="1"/>
</dbReference>
<feature type="domain" description="Photolyase/cryptochrome alpha/beta" evidence="8">
    <location>
        <begin position="4"/>
        <end position="134"/>
    </location>
</feature>
<accession>A0A0E9M2F9</accession>
<comment type="function">
    <text evidence="7">May have a photoreceptor function.</text>
</comment>
<comment type="cofactor">
    <cofactor evidence="7">
        <name>(6R)-5,10-methylene-5,6,7,8-tetrahydrofolate</name>
        <dbReference type="ChEBI" id="CHEBI:15636"/>
    </cofactor>
    <text evidence="7">Binds 1 5,10-methenyltetrahydrofolate (MTHF) per subunit.</text>
</comment>
<dbReference type="RefSeq" id="WP_062127320.1">
    <property type="nucleotide sequence ID" value="NZ_BAZW01000044.1"/>
</dbReference>
<evidence type="ECO:0000313" key="10">
    <source>
        <dbReference type="Proteomes" id="UP000032900"/>
    </source>
</evidence>
<comment type="cofactor">
    <cofactor evidence="6 7">
        <name>FAD</name>
        <dbReference type="ChEBI" id="CHEBI:57692"/>
    </cofactor>
    <text evidence="6 7">Binds 1 FAD per subunit.</text>
</comment>
<dbReference type="Gene3D" id="3.40.50.620">
    <property type="entry name" value="HUPs"/>
    <property type="match status" value="1"/>
</dbReference>
<dbReference type="STRING" id="1236989.JCM15548_13665"/>
<dbReference type="Gene3D" id="1.25.40.80">
    <property type="match status" value="1"/>
</dbReference>
<dbReference type="SUPFAM" id="SSF48173">
    <property type="entry name" value="Cryptochrome/photolyase FAD-binding domain"/>
    <property type="match status" value="1"/>
</dbReference>
<dbReference type="GO" id="GO:0006281">
    <property type="term" value="P:DNA repair"/>
    <property type="evidence" value="ECO:0007669"/>
    <property type="project" value="InterPro"/>
</dbReference>
<evidence type="ECO:0000256" key="6">
    <source>
        <dbReference type="PIRSR" id="PIRSR602081-1"/>
    </source>
</evidence>
<evidence type="ECO:0000256" key="2">
    <source>
        <dbReference type="ARBA" id="ARBA00017881"/>
    </source>
</evidence>
<dbReference type="Pfam" id="PF00875">
    <property type="entry name" value="DNA_photolyase"/>
    <property type="match status" value="1"/>
</dbReference>
<dbReference type="OrthoDB" id="9772484at2"/>
<dbReference type="PROSITE" id="PS51645">
    <property type="entry name" value="PHR_CRY_ALPHA_BETA"/>
    <property type="match status" value="1"/>
</dbReference>
<evidence type="ECO:0000256" key="1">
    <source>
        <dbReference type="ARBA" id="ARBA00005862"/>
    </source>
</evidence>
<dbReference type="InterPro" id="IPR014133">
    <property type="entry name" value="Cry_DASH"/>
</dbReference>
<keyword evidence="10" id="KW-1185">Reference proteome</keyword>
<keyword evidence="3 6" id="KW-0285">Flavoprotein</keyword>
<dbReference type="InterPro" id="IPR014729">
    <property type="entry name" value="Rossmann-like_a/b/a_fold"/>
</dbReference>
<sequence length="421" mass="48783">MTQQPVIYWFRNDLRLHDNPSLQKALSTGRPIVPVFIFDDKWWTNFPDLDFPRIAAHRLTFLYETVLNLSEQIQNAGNHLLIFKGDPVVILKELYVRCDAQAIYAQEEYAAEELSEQSMLSEQLHLQLTPGSMLFTPDQVPFTVDKSPFYYTAFKNKVEPLGVYVSTSPTITHMPRYQGDQTAIPEVYSIPTGPSGLFKGGETAGLERMETYINSGAPWRYSETRNQLEGAHFSSHLAPWLANGSLSVRKIWQHLSAPSQPDEEAQISIKTLKEQLIWRDYFRYLIMRYGEKLFWLKGLRTSEPTMYNDYDAFNMWREGSTGQPLVDALMRELKATGFMSNRGRMLVSFYLSKELKVNWQWGAAWFEYLLVDYDVYSNYGNWAYQSGRGTDSRVNRRFNLKKQAEKFDPTGSFVKKYGSQK</sequence>
<dbReference type="InterPro" id="IPR005101">
    <property type="entry name" value="Cryptochr/Photolyase_FAD-bd"/>
</dbReference>
<dbReference type="PANTHER" id="PTHR11455">
    <property type="entry name" value="CRYPTOCHROME"/>
    <property type="match status" value="1"/>
</dbReference>
<feature type="binding site" evidence="6">
    <location>
        <begin position="372"/>
        <end position="374"/>
    </location>
    <ligand>
        <name>FAD</name>
        <dbReference type="ChEBI" id="CHEBI:57692"/>
    </ligand>
</feature>
<dbReference type="PANTHER" id="PTHR11455:SF9">
    <property type="entry name" value="CRYPTOCHROME CIRCADIAN CLOCK 5 ISOFORM X1"/>
    <property type="match status" value="1"/>
</dbReference>
<dbReference type="Proteomes" id="UP000032900">
    <property type="component" value="Unassembled WGS sequence"/>
</dbReference>
<comment type="similarity">
    <text evidence="1 7">Belongs to the DNA photolyase class-1 family.</text>
</comment>
<evidence type="ECO:0000256" key="7">
    <source>
        <dbReference type="RuleBase" id="RU367151"/>
    </source>
</evidence>
<keyword evidence="4 6" id="KW-0274">FAD</keyword>
<protein>
    <recommendedName>
        <fullName evidence="2 7">Cryptochrome DASH</fullName>
    </recommendedName>
</protein>
<dbReference type="InterPro" id="IPR006050">
    <property type="entry name" value="DNA_photolyase_N"/>
</dbReference>
<reference evidence="9 10" key="1">
    <citation type="journal article" date="2015" name="Microbes Environ.">
        <title>Distribution and evolution of nitrogen fixation genes in the phylum bacteroidetes.</title>
        <authorList>
            <person name="Inoue J."/>
            <person name="Oshima K."/>
            <person name="Suda W."/>
            <person name="Sakamoto M."/>
            <person name="Iino T."/>
            <person name="Noda S."/>
            <person name="Hongoh Y."/>
            <person name="Hattori M."/>
            <person name="Ohkuma M."/>
        </authorList>
    </citation>
    <scope>NUCLEOTIDE SEQUENCE [LARGE SCALE GENOMIC DNA]</scope>
    <source>
        <strain evidence="9">JCM 15548</strain>
    </source>
</reference>
<name>A0A0E9M2F9_9BACT</name>
<dbReference type="GO" id="GO:0071949">
    <property type="term" value="F:FAD binding"/>
    <property type="evidence" value="ECO:0007669"/>
    <property type="project" value="TreeGrafter"/>
</dbReference>
<dbReference type="InterPro" id="IPR036155">
    <property type="entry name" value="Crypto/Photolyase_N_sf"/>
</dbReference>
<organism evidence="9 10">
    <name type="scientific">Geofilum rubicundum JCM 15548</name>
    <dbReference type="NCBI Taxonomy" id="1236989"/>
    <lineage>
        <taxon>Bacteria</taxon>
        <taxon>Pseudomonadati</taxon>
        <taxon>Bacteroidota</taxon>
        <taxon>Bacteroidia</taxon>
        <taxon>Marinilabiliales</taxon>
        <taxon>Marinilabiliaceae</taxon>
        <taxon>Geofilum</taxon>
    </lineage>
</organism>
<dbReference type="GO" id="GO:0003904">
    <property type="term" value="F:deoxyribodipyrimidine photo-lyase activity"/>
    <property type="evidence" value="ECO:0007669"/>
    <property type="project" value="TreeGrafter"/>
</dbReference>
<evidence type="ECO:0000256" key="3">
    <source>
        <dbReference type="ARBA" id="ARBA00022630"/>
    </source>
</evidence>
<dbReference type="AlphaFoldDB" id="A0A0E9M2F9"/>
<dbReference type="EMBL" id="BAZW01000044">
    <property type="protein sequence ID" value="GAO31315.1"/>
    <property type="molecule type" value="Genomic_DNA"/>
</dbReference>
<gene>
    <name evidence="9" type="ORF">JCM15548_13665</name>
</gene>
<dbReference type="SUPFAM" id="SSF52425">
    <property type="entry name" value="Cryptochrome/photolyase, N-terminal domain"/>
    <property type="match status" value="1"/>
</dbReference>
<dbReference type="Gene3D" id="1.10.579.10">
    <property type="entry name" value="DNA Cyclobutane Dipyrimidine Photolyase, subunit A, domain 3"/>
    <property type="match status" value="1"/>
</dbReference>
<evidence type="ECO:0000256" key="5">
    <source>
        <dbReference type="ARBA" id="ARBA00022991"/>
    </source>
</evidence>
<dbReference type="InterPro" id="IPR018394">
    <property type="entry name" value="DNA_photolyase_1_CS_C"/>
</dbReference>
<evidence type="ECO:0000256" key="4">
    <source>
        <dbReference type="ARBA" id="ARBA00022827"/>
    </source>
</evidence>
<dbReference type="PRINTS" id="PR00147">
    <property type="entry name" value="DNAPHOTLYASE"/>
</dbReference>